<keyword evidence="3" id="KW-1185">Reference proteome</keyword>
<reference evidence="2" key="1">
    <citation type="submission" date="2022-03" db="EMBL/GenBank/DDBJ databases">
        <authorList>
            <person name="Martin H S."/>
        </authorList>
    </citation>
    <scope>NUCLEOTIDE SEQUENCE</scope>
</reference>
<evidence type="ECO:0000313" key="2">
    <source>
        <dbReference type="EMBL" id="CAH2076642.1"/>
    </source>
</evidence>
<dbReference type="Proteomes" id="UP000837857">
    <property type="component" value="Chromosome 9"/>
</dbReference>
<proteinExistence type="predicted"/>
<organism evidence="2 3">
    <name type="scientific">Iphiclides podalirius</name>
    <name type="common">scarce swallowtail</name>
    <dbReference type="NCBI Taxonomy" id="110791"/>
    <lineage>
        <taxon>Eukaryota</taxon>
        <taxon>Metazoa</taxon>
        <taxon>Ecdysozoa</taxon>
        <taxon>Arthropoda</taxon>
        <taxon>Hexapoda</taxon>
        <taxon>Insecta</taxon>
        <taxon>Pterygota</taxon>
        <taxon>Neoptera</taxon>
        <taxon>Endopterygota</taxon>
        <taxon>Lepidoptera</taxon>
        <taxon>Glossata</taxon>
        <taxon>Ditrysia</taxon>
        <taxon>Papilionoidea</taxon>
        <taxon>Papilionidae</taxon>
        <taxon>Papilioninae</taxon>
        <taxon>Iphiclides</taxon>
    </lineage>
</organism>
<feature type="non-terminal residue" evidence="2">
    <location>
        <position position="130"/>
    </location>
</feature>
<accession>A0ABN8J8M9</accession>
<evidence type="ECO:0000313" key="3">
    <source>
        <dbReference type="Proteomes" id="UP000837857"/>
    </source>
</evidence>
<evidence type="ECO:0000256" key="1">
    <source>
        <dbReference type="SAM" id="MobiDB-lite"/>
    </source>
</evidence>
<name>A0ABN8J8M9_9NEOP</name>
<dbReference type="EMBL" id="OW152821">
    <property type="protein sequence ID" value="CAH2076642.1"/>
    <property type="molecule type" value="Genomic_DNA"/>
</dbReference>
<sequence>MDWPGSVPVRAAARALYAVSAFCALYGDHSLRANTASLLRVIRSHITLVGHQIKCQFRGRKTNETREEWWSAITLRCQASRLLIPEGIIIVLHSCTGIKTKGQRRAPRAVALQTRPKSDDSHSPQTKSHE</sequence>
<feature type="region of interest" description="Disordered" evidence="1">
    <location>
        <begin position="100"/>
        <end position="130"/>
    </location>
</feature>
<protein>
    <recommendedName>
        <fullName evidence="4">Secreted protein</fullName>
    </recommendedName>
</protein>
<gene>
    <name evidence="2" type="ORF">IPOD504_LOCUS17352</name>
</gene>
<evidence type="ECO:0008006" key="4">
    <source>
        <dbReference type="Google" id="ProtNLM"/>
    </source>
</evidence>
<feature type="compositionally biased region" description="Basic and acidic residues" evidence="1">
    <location>
        <begin position="116"/>
        <end position="130"/>
    </location>
</feature>